<dbReference type="EC" id="5.1.3.3" evidence="1"/>
<dbReference type="GO" id="GO:0033499">
    <property type="term" value="P:galactose catabolic process via UDP-galactose, Leloir pathway"/>
    <property type="evidence" value="ECO:0007669"/>
    <property type="project" value="TreeGrafter"/>
</dbReference>
<evidence type="ECO:0000313" key="2">
    <source>
        <dbReference type="Proteomes" id="UP000266178"/>
    </source>
</evidence>
<comment type="caution">
    <text evidence="1">The sequence shown here is derived from an EMBL/GenBank/DDBJ whole genome shotgun (WGS) entry which is preliminary data.</text>
</comment>
<dbReference type="InterPro" id="IPR008183">
    <property type="entry name" value="Aldose_1/G6P_1-epimerase"/>
</dbReference>
<dbReference type="Proteomes" id="UP000266178">
    <property type="component" value="Unassembled WGS sequence"/>
</dbReference>
<dbReference type="OrthoDB" id="9795355at2"/>
<dbReference type="AlphaFoldDB" id="A0A399FBV2"/>
<name>A0A399FBV2_9DEIN</name>
<gene>
    <name evidence="1" type="primary">galM</name>
    <name evidence="1" type="ORF">Mgrana_00271</name>
</gene>
<dbReference type="GO" id="GO:0006006">
    <property type="term" value="P:glucose metabolic process"/>
    <property type="evidence" value="ECO:0007669"/>
    <property type="project" value="TreeGrafter"/>
</dbReference>
<evidence type="ECO:0000313" key="1">
    <source>
        <dbReference type="EMBL" id="RIH93688.1"/>
    </source>
</evidence>
<dbReference type="GO" id="GO:0030246">
    <property type="term" value="F:carbohydrate binding"/>
    <property type="evidence" value="ECO:0007669"/>
    <property type="project" value="InterPro"/>
</dbReference>
<keyword evidence="2" id="KW-1185">Reference proteome</keyword>
<dbReference type="InterPro" id="IPR014718">
    <property type="entry name" value="GH-type_carb-bd"/>
</dbReference>
<keyword evidence="1" id="KW-0413">Isomerase</keyword>
<protein>
    <submittedName>
        <fullName evidence="1">Aldose 1-epimerase</fullName>
        <ecNumber evidence="1">5.1.3.3</ecNumber>
    </submittedName>
</protein>
<reference evidence="1 2" key="1">
    <citation type="submission" date="2018-08" db="EMBL/GenBank/DDBJ databases">
        <title>Meiothermus granaticius genome AF-68 sequencing project.</title>
        <authorList>
            <person name="Da Costa M.S."/>
            <person name="Albuquerque L."/>
            <person name="Raposo P."/>
            <person name="Froufe H.J.C."/>
            <person name="Barroso C.S."/>
            <person name="Egas C."/>
        </authorList>
    </citation>
    <scope>NUCLEOTIDE SEQUENCE [LARGE SCALE GENOMIC DNA]</scope>
    <source>
        <strain evidence="1 2">AF-68</strain>
    </source>
</reference>
<dbReference type="PANTHER" id="PTHR10091:SF45">
    <property type="entry name" value="ALDOSE 1-EPIMERASE"/>
    <property type="match status" value="1"/>
</dbReference>
<dbReference type="SUPFAM" id="SSF74650">
    <property type="entry name" value="Galactose mutarotase-like"/>
    <property type="match status" value="1"/>
</dbReference>
<sequence length="306" mass="33747">MATKILENAHLRLEINPEVGASPAAFEAKRGGAWLPILRPTPRPLPEKSSPYSSFTLAPYSNRIRGARFSFQGREYLLKANPPEGNVVAGITIHGDVRNRPWQVERETPDTLVARFDSARFPDSNWPWAYRVEATYRLEQNTLETYLELINASSEEMPAGFGIHPYFMRTLAGSEDARLQFQAKGYYIPDETLIPTEGMQPIPPELDFRLPRSPGHQHIDTVFGGWGGTARLEWPGSGVHLHLEADPVFSHFVVFTAPDGTLALEPVSNATDGFNLMAKGVRGTGVRILEPGGSLAGSIRMTIAGL</sequence>
<dbReference type="Gene3D" id="2.70.98.10">
    <property type="match status" value="1"/>
</dbReference>
<dbReference type="EMBL" id="QWLB01000003">
    <property type="protein sequence ID" value="RIH93688.1"/>
    <property type="molecule type" value="Genomic_DNA"/>
</dbReference>
<dbReference type="InterPro" id="IPR011013">
    <property type="entry name" value="Gal_mutarotase_sf_dom"/>
</dbReference>
<organism evidence="1 2">
    <name type="scientific">Meiothermus granaticius NBRC 107808</name>
    <dbReference type="NCBI Taxonomy" id="1227551"/>
    <lineage>
        <taxon>Bacteria</taxon>
        <taxon>Thermotogati</taxon>
        <taxon>Deinococcota</taxon>
        <taxon>Deinococci</taxon>
        <taxon>Thermales</taxon>
        <taxon>Thermaceae</taxon>
        <taxon>Meiothermus</taxon>
    </lineage>
</organism>
<proteinExistence type="predicted"/>
<accession>A0A399FBV2</accession>
<dbReference type="RefSeq" id="WP_119355809.1">
    <property type="nucleotide sequence ID" value="NZ_BJXM01000002.1"/>
</dbReference>
<dbReference type="Pfam" id="PF01263">
    <property type="entry name" value="Aldose_epim"/>
    <property type="match status" value="1"/>
</dbReference>
<dbReference type="PANTHER" id="PTHR10091">
    <property type="entry name" value="ALDOSE-1-EPIMERASE"/>
    <property type="match status" value="1"/>
</dbReference>
<dbReference type="CDD" id="cd09021">
    <property type="entry name" value="Aldose_epim_Ec_YphB"/>
    <property type="match status" value="1"/>
</dbReference>
<dbReference type="GO" id="GO:0004034">
    <property type="term" value="F:aldose 1-epimerase activity"/>
    <property type="evidence" value="ECO:0007669"/>
    <property type="project" value="UniProtKB-EC"/>
</dbReference>